<name>L8EB70_HUMAN</name>
<proteinExistence type="predicted"/>
<reference evidence="2" key="1">
    <citation type="journal article" date="2013" name="PLoS ONE">
        <title>Direct detection of alternative open reading frames translation products in human significantly expands the proteome.</title>
        <authorList>
            <person name="Vanderperre B."/>
            <person name="Lucier J.-F."/>
            <person name="Motard J."/>
            <person name="Tremblay G."/>
            <person name="Vanderperre S."/>
            <person name="Wisztorski M."/>
            <person name="Salzet M."/>
            <person name="Boisvert F.-M."/>
            <person name="Roucou X."/>
        </authorList>
    </citation>
    <scope>NUCLEOTIDE SEQUENCE</scope>
</reference>
<organism evidence="2">
    <name type="scientific">Homo sapiens</name>
    <name type="common">Human</name>
    <dbReference type="NCBI Taxonomy" id="9606"/>
    <lineage>
        <taxon>Eukaryota</taxon>
        <taxon>Metazoa</taxon>
        <taxon>Chordata</taxon>
        <taxon>Craniata</taxon>
        <taxon>Vertebrata</taxon>
        <taxon>Euteleostomi</taxon>
        <taxon>Mammalia</taxon>
        <taxon>Eutheria</taxon>
        <taxon>Euarchontoglires</taxon>
        <taxon>Primates</taxon>
        <taxon>Haplorrhini</taxon>
        <taxon>Catarrhini</taxon>
        <taxon>Hominidae</taxon>
        <taxon>Homo</taxon>
    </lineage>
</organism>
<dbReference type="OrthoDB" id="6108017at2759"/>
<accession>L8EB70</accession>
<dbReference type="AlphaFoldDB" id="L8EB70"/>
<dbReference type="EMBL" id="HF584231">
    <property type="protein sequence ID" value="CCQ43728.1"/>
    <property type="molecule type" value="Genomic_DNA"/>
</dbReference>
<protein>
    <submittedName>
        <fullName evidence="2">Alternative protein MYO19</fullName>
    </submittedName>
</protein>
<gene>
    <name evidence="2" type="primary">MYO19</name>
</gene>
<evidence type="ECO:0000313" key="2">
    <source>
        <dbReference type="EMBL" id="CCQ43728.1"/>
    </source>
</evidence>
<sequence>MKPSPASRWMMPSTLSGRQPRCWGSQRTCCWRWCRLEPSGQADSSRCSGSPAPEPSVTPVETAWPN</sequence>
<dbReference type="ChiTaRS" id="MYO19">
    <property type="organism name" value="human"/>
</dbReference>
<feature type="region of interest" description="Disordered" evidence="1">
    <location>
        <begin position="39"/>
        <end position="66"/>
    </location>
</feature>
<evidence type="ECO:0000256" key="1">
    <source>
        <dbReference type="SAM" id="MobiDB-lite"/>
    </source>
</evidence>